<evidence type="ECO:0000313" key="3">
    <source>
        <dbReference type="Proteomes" id="UP001277761"/>
    </source>
</evidence>
<dbReference type="Proteomes" id="UP001277761">
    <property type="component" value="Unassembled WGS sequence"/>
</dbReference>
<feature type="compositionally biased region" description="Basic and acidic residues" evidence="1">
    <location>
        <begin position="14"/>
        <end position="31"/>
    </location>
</feature>
<evidence type="ECO:0000313" key="2">
    <source>
        <dbReference type="EMBL" id="MDX8152783.1"/>
    </source>
</evidence>
<accession>A0ABU4VLW6</accession>
<organism evidence="2 3">
    <name type="scientific">Patulibacter brassicae</name>
    <dbReference type="NCBI Taxonomy" id="1705717"/>
    <lineage>
        <taxon>Bacteria</taxon>
        <taxon>Bacillati</taxon>
        <taxon>Actinomycetota</taxon>
        <taxon>Thermoleophilia</taxon>
        <taxon>Solirubrobacterales</taxon>
        <taxon>Patulibacteraceae</taxon>
        <taxon>Patulibacter</taxon>
    </lineage>
</organism>
<proteinExistence type="predicted"/>
<sequence length="54" mass="6218">MGSNRKKKTTFAKLNREQKLRERRIEKAQRKEARRLHAGAPAEPVPMDTEDSGV</sequence>
<comment type="caution">
    <text evidence="2">The sequence shown here is derived from an EMBL/GenBank/DDBJ whole genome shotgun (WGS) entry which is preliminary data.</text>
</comment>
<feature type="compositionally biased region" description="Basic residues" evidence="1">
    <location>
        <begin position="1"/>
        <end position="10"/>
    </location>
</feature>
<reference evidence="2 3" key="1">
    <citation type="submission" date="2023-11" db="EMBL/GenBank/DDBJ databases">
        <authorList>
            <person name="Xu M."/>
            <person name="Jiang T."/>
        </authorList>
    </citation>
    <scope>NUCLEOTIDE SEQUENCE [LARGE SCALE GENOMIC DNA]</scope>
    <source>
        <strain evidence="2 3">SD</strain>
    </source>
</reference>
<gene>
    <name evidence="2" type="ORF">SK069_14365</name>
</gene>
<dbReference type="EMBL" id="JAXAVX010000008">
    <property type="protein sequence ID" value="MDX8152783.1"/>
    <property type="molecule type" value="Genomic_DNA"/>
</dbReference>
<name>A0ABU4VLW6_9ACTN</name>
<evidence type="ECO:0008006" key="4">
    <source>
        <dbReference type="Google" id="ProtNLM"/>
    </source>
</evidence>
<dbReference type="RefSeq" id="WP_319954939.1">
    <property type="nucleotide sequence ID" value="NZ_JAXAVX010000008.1"/>
</dbReference>
<evidence type="ECO:0000256" key="1">
    <source>
        <dbReference type="SAM" id="MobiDB-lite"/>
    </source>
</evidence>
<feature type="region of interest" description="Disordered" evidence="1">
    <location>
        <begin position="1"/>
        <end position="54"/>
    </location>
</feature>
<protein>
    <recommendedName>
        <fullName evidence="4">DUF4169 family protein</fullName>
    </recommendedName>
</protein>
<keyword evidence="3" id="KW-1185">Reference proteome</keyword>